<keyword evidence="3" id="KW-0732">Signal</keyword>
<gene>
    <name evidence="5" type="primary">LOC111135013</name>
</gene>
<feature type="chain" id="PRO_5034279944" evidence="3">
    <location>
        <begin position="21"/>
        <end position="300"/>
    </location>
</feature>
<dbReference type="GeneID" id="111135013"/>
<evidence type="ECO:0000313" key="5">
    <source>
        <dbReference type="RefSeq" id="XP_022340397.1"/>
    </source>
</evidence>
<keyword evidence="2" id="KW-0812">Transmembrane</keyword>
<sequence>MQSILRFLSFSLTFIGCVVCLEPQCKRPPTTPCCYNEYLDPNSKRCKACEPGRIGWNCRERCVRGYYGSLCRQKCACSSDHCNPVVGCLTTAMATSASGFATEDGRKPQADQVTPPVRDFMTNDPLNPYRSAKTTLIKVSTTIRTDIRTDGHKDNERRSTDAGRRNNGGNRDNKPTISVTFDLESGTLGPARDLTVPDVLGDSLSLLMTLMVVALFLLVVGLAFIIGLLSFITLKLRKGAHIPTGMKLVSMSDSYPLPQPWDNLESGYMVLGRRQRPLTGDRQSGYTNPLSREVVSTTSI</sequence>
<dbReference type="PROSITE" id="PS51257">
    <property type="entry name" value="PROKAR_LIPOPROTEIN"/>
    <property type="match status" value="1"/>
</dbReference>
<proteinExistence type="predicted"/>
<name>A0A8B8EIB2_CRAVI</name>
<protein>
    <submittedName>
        <fullName evidence="5">Uncharacterized protein LOC111135013 isoform X1</fullName>
    </submittedName>
</protein>
<dbReference type="RefSeq" id="XP_022340397.1">
    <property type="nucleotide sequence ID" value="XM_022484689.1"/>
</dbReference>
<keyword evidence="2" id="KW-0472">Membrane</keyword>
<evidence type="ECO:0000256" key="1">
    <source>
        <dbReference type="SAM" id="MobiDB-lite"/>
    </source>
</evidence>
<feature type="compositionally biased region" description="Basic and acidic residues" evidence="1">
    <location>
        <begin position="147"/>
        <end position="164"/>
    </location>
</feature>
<feature type="transmembrane region" description="Helical" evidence="2">
    <location>
        <begin position="206"/>
        <end position="232"/>
    </location>
</feature>
<keyword evidence="2" id="KW-1133">Transmembrane helix</keyword>
<feature type="signal peptide" evidence="3">
    <location>
        <begin position="1"/>
        <end position="20"/>
    </location>
</feature>
<reference evidence="5" key="1">
    <citation type="submission" date="2025-08" db="UniProtKB">
        <authorList>
            <consortium name="RefSeq"/>
        </authorList>
    </citation>
    <scope>IDENTIFICATION</scope>
    <source>
        <tissue evidence="5">Whole sample</tissue>
    </source>
</reference>
<dbReference type="OrthoDB" id="6213632at2759"/>
<evidence type="ECO:0000256" key="3">
    <source>
        <dbReference type="SAM" id="SignalP"/>
    </source>
</evidence>
<accession>A0A8B8EIB2</accession>
<dbReference type="KEGG" id="cvn:111135013"/>
<dbReference type="Proteomes" id="UP000694844">
    <property type="component" value="Chromosome 5"/>
</dbReference>
<dbReference type="AlphaFoldDB" id="A0A8B8EIB2"/>
<evidence type="ECO:0000256" key="2">
    <source>
        <dbReference type="SAM" id="Phobius"/>
    </source>
</evidence>
<dbReference type="Gene3D" id="2.170.300.10">
    <property type="entry name" value="Tie2 ligand-binding domain superfamily"/>
    <property type="match status" value="1"/>
</dbReference>
<keyword evidence="4" id="KW-1185">Reference proteome</keyword>
<evidence type="ECO:0000313" key="4">
    <source>
        <dbReference type="Proteomes" id="UP000694844"/>
    </source>
</evidence>
<feature type="region of interest" description="Disordered" evidence="1">
    <location>
        <begin position="147"/>
        <end position="177"/>
    </location>
</feature>
<organism evidence="4 5">
    <name type="scientific">Crassostrea virginica</name>
    <name type="common">Eastern oyster</name>
    <dbReference type="NCBI Taxonomy" id="6565"/>
    <lineage>
        <taxon>Eukaryota</taxon>
        <taxon>Metazoa</taxon>
        <taxon>Spiralia</taxon>
        <taxon>Lophotrochozoa</taxon>
        <taxon>Mollusca</taxon>
        <taxon>Bivalvia</taxon>
        <taxon>Autobranchia</taxon>
        <taxon>Pteriomorphia</taxon>
        <taxon>Ostreida</taxon>
        <taxon>Ostreoidea</taxon>
        <taxon>Ostreidae</taxon>
        <taxon>Crassostrea</taxon>
    </lineage>
</organism>